<evidence type="ECO:0000256" key="1">
    <source>
        <dbReference type="SAM" id="Coils"/>
    </source>
</evidence>
<feature type="coiled-coil region" evidence="1">
    <location>
        <begin position="447"/>
        <end position="474"/>
    </location>
</feature>
<name>A0A6J7WDD5_9CAUD</name>
<gene>
    <name evidence="3" type="ORF">UFOVP159_25</name>
</gene>
<feature type="domain" description="Bacteriophage tail tape measure C-terminal" evidence="2">
    <location>
        <begin position="476"/>
        <end position="549"/>
    </location>
</feature>
<reference evidence="3" key="1">
    <citation type="submission" date="2020-05" db="EMBL/GenBank/DDBJ databases">
        <authorList>
            <person name="Chiriac C."/>
            <person name="Salcher M."/>
            <person name="Ghai R."/>
            <person name="Kavagutti S V."/>
        </authorList>
    </citation>
    <scope>NUCLEOTIDE SEQUENCE</scope>
</reference>
<keyword evidence="1" id="KW-0175">Coiled coil</keyword>
<dbReference type="InterPro" id="IPR006431">
    <property type="entry name" value="Phage_tape_meas_C"/>
</dbReference>
<evidence type="ECO:0000259" key="2">
    <source>
        <dbReference type="Pfam" id="PF09718"/>
    </source>
</evidence>
<organism evidence="3">
    <name type="scientific">uncultured Caudovirales phage</name>
    <dbReference type="NCBI Taxonomy" id="2100421"/>
    <lineage>
        <taxon>Viruses</taxon>
        <taxon>Duplodnaviria</taxon>
        <taxon>Heunggongvirae</taxon>
        <taxon>Uroviricota</taxon>
        <taxon>Caudoviricetes</taxon>
        <taxon>Peduoviridae</taxon>
        <taxon>Maltschvirus</taxon>
        <taxon>Maltschvirus maltsch</taxon>
    </lineage>
</organism>
<dbReference type="EMBL" id="LR798209">
    <property type="protein sequence ID" value="CAB5187279.1"/>
    <property type="molecule type" value="Genomic_DNA"/>
</dbReference>
<proteinExistence type="predicted"/>
<sequence>MANMIARLGVVLGLDTAEFNKGIEAAGKKLEQFSQSAEKFGKVGATALVAASAAALSYADDLADVAKANEVAIGTILKLSNALGNAGGKATDSGKLLASFTNFIDEAAGGSDKAQKTAKMLGVSLQDLGRLSEEELLNKVVKNLGSMDDSVTRNAKAMEVFGKAAKGVDFVSLAADMAKANKITKEQEKAIQDAADTYDLLAQNSRETMLVIATQLGPILKTSIEYLKDLTGETNNLGQVFKTVFQTIAITAADVGLVLQGLVDQFKTTVAIFNSLNPSTPDSETTDVFLKNEIKGIIARQNRDAFYAKIMGESQYGNSIDALLNKGNKPTSTAGGRKVSESKEAEKERLKTMRFIFEEAKKYDKFRTEQEAKEVAAYTNASKKVDKEEENLKIQEQLAFIDSAMLGSRAEDIKLTKDLYLNEQKRLENIREINQNNLLSVTAKDDLINRENQLANATERYLNAQNESLKYQRQGSFEEGFTRQISRFIRDMPTELEQGAKAFDSLMGNMESAIDKFVRTGKIGFKDLARSIIQDMIAIQMKAAASNLLSSLFGGVGRITAAPSNGMFGGSVMGMPGYADGGSPAVNSPSIVGERGPELFVPRTAGTIIPNHALAGVGGTTMVTNNYINAIDTKSFEQRLLGSPNAIWAANQYATKSLAVSRGRT</sequence>
<evidence type="ECO:0000313" key="3">
    <source>
        <dbReference type="EMBL" id="CAB5187279.1"/>
    </source>
</evidence>
<accession>A0A6J7WDD5</accession>
<protein>
    <submittedName>
        <fullName evidence="3">Bacteriophage lambda, GpH, tail tape measure, C-terminal</fullName>
    </submittedName>
</protein>
<dbReference type="Pfam" id="PF09718">
    <property type="entry name" value="Tape_meas_lam_C"/>
    <property type="match status" value="1"/>
</dbReference>